<organism evidence="2 3">
    <name type="scientific">Meloidogyne incognita</name>
    <name type="common">Southern root-knot nematode worm</name>
    <name type="synonym">Oxyuris incognita</name>
    <dbReference type="NCBI Taxonomy" id="6306"/>
    <lineage>
        <taxon>Eukaryota</taxon>
        <taxon>Metazoa</taxon>
        <taxon>Ecdysozoa</taxon>
        <taxon>Nematoda</taxon>
        <taxon>Chromadorea</taxon>
        <taxon>Rhabditida</taxon>
        <taxon>Tylenchina</taxon>
        <taxon>Tylenchomorpha</taxon>
        <taxon>Tylenchoidea</taxon>
        <taxon>Meloidogynidae</taxon>
        <taxon>Meloidogyninae</taxon>
        <taxon>Meloidogyne</taxon>
        <taxon>Meloidogyne incognita group</taxon>
    </lineage>
</organism>
<protein>
    <submittedName>
        <fullName evidence="3">Uncharacterized protein</fullName>
    </submittedName>
</protein>
<evidence type="ECO:0000256" key="1">
    <source>
        <dbReference type="SAM" id="MobiDB-lite"/>
    </source>
</evidence>
<feature type="region of interest" description="Disordered" evidence="1">
    <location>
        <begin position="1"/>
        <end position="30"/>
    </location>
</feature>
<evidence type="ECO:0000313" key="3">
    <source>
        <dbReference type="WBParaSite" id="Minc3s02859g31840"/>
    </source>
</evidence>
<reference evidence="3" key="1">
    <citation type="submission" date="2022-11" db="UniProtKB">
        <authorList>
            <consortium name="WormBaseParasite"/>
        </authorList>
    </citation>
    <scope>IDENTIFICATION</scope>
</reference>
<name>A0A914MVP9_MELIC</name>
<dbReference type="AlphaFoldDB" id="A0A914MVP9"/>
<dbReference type="Proteomes" id="UP000887563">
    <property type="component" value="Unplaced"/>
</dbReference>
<dbReference type="WBParaSite" id="Minc3s02859g31840">
    <property type="protein sequence ID" value="Minc3s02859g31840"/>
    <property type="gene ID" value="Minc3s02859g31840"/>
</dbReference>
<evidence type="ECO:0000313" key="2">
    <source>
        <dbReference type="Proteomes" id="UP000887563"/>
    </source>
</evidence>
<sequence length="82" mass="9553">MSSRKSGPYSDNTSMDDDPLTDDDSKKNEERILELERANREYESTVQDYLRQIITLQNSLKKSHGQECAELIKEKCQEIEEV</sequence>
<accession>A0A914MVP9</accession>
<proteinExistence type="predicted"/>
<keyword evidence="2" id="KW-1185">Reference proteome</keyword>